<reference evidence="1" key="1">
    <citation type="submission" date="2021-02" db="EMBL/GenBank/DDBJ databases">
        <authorList>
            <person name="Nieuwenhuis M."/>
            <person name="Van De Peppel L.J.J."/>
        </authorList>
    </citation>
    <scope>NUCLEOTIDE SEQUENCE</scope>
    <source>
        <strain evidence="1">D49</strain>
    </source>
</reference>
<dbReference type="Pfam" id="PF10775">
    <property type="entry name" value="ATP_sub_h"/>
    <property type="match status" value="1"/>
</dbReference>
<evidence type="ECO:0000313" key="1">
    <source>
        <dbReference type="EMBL" id="KAG5651534.1"/>
    </source>
</evidence>
<dbReference type="GO" id="GO:0046933">
    <property type="term" value="F:proton-transporting ATP synthase activity, rotational mechanism"/>
    <property type="evidence" value="ECO:0007669"/>
    <property type="project" value="TreeGrafter"/>
</dbReference>
<organism evidence="1 2">
    <name type="scientific">Sphagnurus paluster</name>
    <dbReference type="NCBI Taxonomy" id="117069"/>
    <lineage>
        <taxon>Eukaryota</taxon>
        <taxon>Fungi</taxon>
        <taxon>Dikarya</taxon>
        <taxon>Basidiomycota</taxon>
        <taxon>Agaricomycotina</taxon>
        <taxon>Agaricomycetes</taxon>
        <taxon>Agaricomycetidae</taxon>
        <taxon>Agaricales</taxon>
        <taxon>Tricholomatineae</taxon>
        <taxon>Lyophyllaceae</taxon>
        <taxon>Sphagnurus</taxon>
    </lineage>
</organism>
<dbReference type="OrthoDB" id="274752at2759"/>
<sequence length="141" mass="15159">MSTFLRQASNVARNASRVRAFSSTVAARKDLVQELYVREIKAYKPPVVVSAFSCANSNQELTRIQAKDAHVGVVKAYSLPPTPKVPTLPTDLAGELAAYDAAEPTKAEAVQASATEEEGASGAEAYLSFLEQDLPKEEAHH</sequence>
<reference evidence="1" key="2">
    <citation type="submission" date="2021-10" db="EMBL/GenBank/DDBJ databases">
        <title>Phylogenomics reveals ancestral predisposition of the termite-cultivated fungus Termitomyces towards a domesticated lifestyle.</title>
        <authorList>
            <person name="Auxier B."/>
            <person name="Grum-Grzhimaylo A."/>
            <person name="Cardenas M.E."/>
            <person name="Lodge J.D."/>
            <person name="Laessoe T."/>
            <person name="Pedersen O."/>
            <person name="Smith M.E."/>
            <person name="Kuyper T.W."/>
            <person name="Franco-Molano E.A."/>
            <person name="Baroni T.J."/>
            <person name="Aanen D.K."/>
        </authorList>
    </citation>
    <scope>NUCLEOTIDE SEQUENCE</scope>
    <source>
        <strain evidence="1">D49</strain>
    </source>
</reference>
<dbReference type="AlphaFoldDB" id="A0A9P7GJ02"/>
<evidence type="ECO:0000313" key="2">
    <source>
        <dbReference type="Proteomes" id="UP000717328"/>
    </source>
</evidence>
<dbReference type="EMBL" id="JABCKI010000229">
    <property type="protein sequence ID" value="KAG5651534.1"/>
    <property type="molecule type" value="Genomic_DNA"/>
</dbReference>
<gene>
    <name evidence="1" type="ORF">H0H81_008296</name>
</gene>
<dbReference type="Proteomes" id="UP000717328">
    <property type="component" value="Unassembled WGS sequence"/>
</dbReference>
<dbReference type="InterPro" id="IPR019711">
    <property type="entry name" value="ATP_synth_F0_suH"/>
</dbReference>
<keyword evidence="2" id="KW-1185">Reference proteome</keyword>
<dbReference type="PANTHER" id="PTHR28207">
    <property type="entry name" value="ATP SYNTHASE SUBUNIT H, MITOCHONDRIAL"/>
    <property type="match status" value="1"/>
</dbReference>
<name>A0A9P7GJ02_9AGAR</name>
<proteinExistence type="predicted"/>
<accession>A0A9P7GJ02</accession>
<comment type="caution">
    <text evidence="1">The sequence shown here is derived from an EMBL/GenBank/DDBJ whole genome shotgun (WGS) entry which is preliminary data.</text>
</comment>
<protein>
    <submittedName>
        <fullName evidence="1">Uncharacterized protein</fullName>
    </submittedName>
</protein>
<dbReference type="PANTHER" id="PTHR28207:SF1">
    <property type="entry name" value="ATP SYNTHASE SUBUNIT H, MITOCHONDRIAL"/>
    <property type="match status" value="1"/>
</dbReference>